<evidence type="ECO:0000256" key="12">
    <source>
        <dbReference type="ARBA" id="ARBA00034776"/>
    </source>
</evidence>
<dbReference type="AlphaFoldDB" id="A0A3Q1GII1"/>
<sequence length="441" mass="49582">MASLLQPDRVAYLVRGEKRIRAPLSQLYFCRYCSELRSLECVSHEVDSHYCPSCLENMPSAEAKLKKNRCANCFDCPCCMHTLSTRATNIPAPLPDDPTKTAMKKAYYLACGFCRWTSRDVGMADKSVASGGWQEPENPHTQRINKLIEYYQQLAHREKQERDRKKLARRRQCMPLAFSEKYGLGTRLQKQRSGAPISSLAGLSLKEGEDQKEISIEPAQALDEVEPLPEDCYTRPISLPEALLTSLVQVDLHLFVSLHRTSSLKPEFNPTSIKFKIQLVAVSYIPEVRIMSIPNLRYMKESQVLLTLTNPVENITHVTLAACEDEDPDGMNSTAKVIVPTKELVLAGKDAAAEYDELAEPQDFQDDPDVVAFRKSNKIGFFIKVIPQKEEDADVTVSFKVRHDFRNLAAPIRPSEETGDAAAEAIWLVQNVELRLGPLAP</sequence>
<keyword evidence="8" id="KW-0832">Ubl conjugation</keyword>
<evidence type="ECO:0000256" key="6">
    <source>
        <dbReference type="ARBA" id="ARBA00022499"/>
    </source>
</evidence>
<protein>
    <recommendedName>
        <fullName evidence="13">Dynactin subunit 4</fullName>
    </recommendedName>
</protein>
<dbReference type="Ensembl" id="ENSAPOT00000022475.1">
    <property type="protein sequence ID" value="ENSAPOP00000030426.1"/>
    <property type="gene ID" value="ENSAPOG00000017057.1"/>
</dbReference>
<dbReference type="GO" id="GO:0005813">
    <property type="term" value="C:centrosome"/>
    <property type="evidence" value="ECO:0007669"/>
    <property type="project" value="UniProtKB-SubCell"/>
</dbReference>
<dbReference type="Pfam" id="PF05502">
    <property type="entry name" value="Dynactin_p62"/>
    <property type="match status" value="2"/>
</dbReference>
<dbReference type="GO" id="GO:0005938">
    <property type="term" value="C:cell cortex"/>
    <property type="evidence" value="ECO:0007669"/>
    <property type="project" value="UniProtKB-SubCell"/>
</dbReference>
<reference evidence="15" key="2">
    <citation type="submission" date="2025-09" db="UniProtKB">
        <authorList>
            <consortium name="Ensembl"/>
        </authorList>
    </citation>
    <scope>IDENTIFICATION</scope>
</reference>
<keyword evidence="6" id="KW-1017">Isopeptide bond</keyword>
<evidence type="ECO:0000256" key="1">
    <source>
        <dbReference type="ARBA" id="ARBA00004300"/>
    </source>
</evidence>
<proteinExistence type="inferred from homology"/>
<accession>A0A3Q1GII1</accession>
<dbReference type="GO" id="GO:0005869">
    <property type="term" value="C:dynactin complex"/>
    <property type="evidence" value="ECO:0007669"/>
    <property type="project" value="InterPro"/>
</dbReference>
<keyword evidence="9" id="KW-0007">Acetylation</keyword>
<evidence type="ECO:0000313" key="15">
    <source>
        <dbReference type="Ensembl" id="ENSAPOP00000030426.1"/>
    </source>
</evidence>
<evidence type="ECO:0000256" key="11">
    <source>
        <dbReference type="ARBA" id="ARBA00023212"/>
    </source>
</evidence>
<evidence type="ECO:0000256" key="14">
    <source>
        <dbReference type="ARBA" id="ARBA00093507"/>
    </source>
</evidence>
<comment type="subcellular location">
    <subcellularLocation>
        <location evidence="3">Cytoplasm</location>
        <location evidence="3">Cell cortex</location>
    </subcellularLocation>
    <subcellularLocation>
        <location evidence="1">Cytoplasm</location>
        <location evidence="1">Cytoskeleton</location>
        <location evidence="1">Microtubule organizing center</location>
        <location evidence="1">Centrosome</location>
    </subcellularLocation>
    <subcellularLocation>
        <location evidence="2">Cytoplasm</location>
        <location evidence="2">Cytoskeleton</location>
        <location evidence="2">Stress fiber</location>
    </subcellularLocation>
    <subcellularLocation>
        <location evidence="4">Cytoplasm</location>
        <location evidence="4">Myofibril</location>
    </subcellularLocation>
</comment>
<evidence type="ECO:0000256" key="8">
    <source>
        <dbReference type="ARBA" id="ARBA00022843"/>
    </source>
</evidence>
<comment type="subunit">
    <text evidence="14">Subunit of dynactin, a multiprotein complex part of a tripartite complex with dynein and a adapter, such as BICDL1, BICD2 or HOOK3. The dynactin complex is built around ACTR1A/ACTB filament and consists of an actin-related filament composed of a shoulder domain, a pointed end and a barbed end. Its length is defined by its flexible shoulder domain. The soulder is composed of 2 DCTN1 subunits, 4 DCTN2 and 2 DCTN3. The 4 DCNT2 (via N-terminus) bind the ACTR1A filament and act as molecular rulers to determine the length. The pointed end is important for binding dynein-dynactin cargo adapters. Consists of 4 subunits: ACTR10, DCNT4, DCTN5 and DCTN6. The barbed end is composed of a CAPZA1:CAPZB heterodimers, which binds ACTR1A/ACTB filament and dynactin and stabilizes dynactin. Interacts with ATP7B, but not ATP7A, in a copper-dependent manner. Interacts with ANK2; this interaction is required for localization at costameres. Interacts with N4BP2L1.</text>
</comment>
<keyword evidence="11" id="KW-0206">Cytoskeleton</keyword>
<dbReference type="GeneTree" id="ENSGT00390000006954"/>
<evidence type="ECO:0000313" key="16">
    <source>
        <dbReference type="Proteomes" id="UP000257200"/>
    </source>
</evidence>
<dbReference type="PANTHER" id="PTHR13034">
    <property type="entry name" value="DYNACTIN P62 SUBUNIT"/>
    <property type="match status" value="1"/>
</dbReference>
<evidence type="ECO:0000256" key="10">
    <source>
        <dbReference type="ARBA" id="ARBA00023054"/>
    </source>
</evidence>
<keyword evidence="7" id="KW-0597">Phosphoprotein</keyword>
<dbReference type="GO" id="GO:0001725">
    <property type="term" value="C:stress fiber"/>
    <property type="evidence" value="ECO:0007669"/>
    <property type="project" value="UniProtKB-SubCell"/>
</dbReference>
<organism evidence="15 16">
    <name type="scientific">Acanthochromis polyacanthus</name>
    <name type="common">spiny chromis</name>
    <dbReference type="NCBI Taxonomy" id="80966"/>
    <lineage>
        <taxon>Eukaryota</taxon>
        <taxon>Metazoa</taxon>
        <taxon>Chordata</taxon>
        <taxon>Craniata</taxon>
        <taxon>Vertebrata</taxon>
        <taxon>Euteleostomi</taxon>
        <taxon>Actinopterygii</taxon>
        <taxon>Neopterygii</taxon>
        <taxon>Teleostei</taxon>
        <taxon>Neoteleostei</taxon>
        <taxon>Acanthomorphata</taxon>
        <taxon>Ovalentaria</taxon>
        <taxon>Pomacentridae</taxon>
        <taxon>Acanthochromis</taxon>
    </lineage>
</organism>
<keyword evidence="10" id="KW-0175">Coiled coil</keyword>
<dbReference type="InterPro" id="IPR008603">
    <property type="entry name" value="DCTN4"/>
</dbReference>
<dbReference type="GO" id="GO:0030016">
    <property type="term" value="C:myofibril"/>
    <property type="evidence" value="ECO:0007669"/>
    <property type="project" value="UniProtKB-SubCell"/>
</dbReference>
<evidence type="ECO:0000256" key="2">
    <source>
        <dbReference type="ARBA" id="ARBA00004529"/>
    </source>
</evidence>
<name>A0A3Q1GII1_9TELE</name>
<keyword evidence="16" id="KW-1185">Reference proteome</keyword>
<evidence type="ECO:0000256" key="13">
    <source>
        <dbReference type="ARBA" id="ARBA00034864"/>
    </source>
</evidence>
<evidence type="ECO:0000256" key="3">
    <source>
        <dbReference type="ARBA" id="ARBA00004544"/>
    </source>
</evidence>
<evidence type="ECO:0000256" key="4">
    <source>
        <dbReference type="ARBA" id="ARBA00004657"/>
    </source>
</evidence>
<reference evidence="15" key="1">
    <citation type="submission" date="2025-08" db="UniProtKB">
        <authorList>
            <consortium name="Ensembl"/>
        </authorList>
    </citation>
    <scope>IDENTIFICATION</scope>
</reference>
<evidence type="ECO:0000256" key="7">
    <source>
        <dbReference type="ARBA" id="ARBA00022553"/>
    </source>
</evidence>
<evidence type="ECO:0000256" key="9">
    <source>
        <dbReference type="ARBA" id="ARBA00022990"/>
    </source>
</evidence>
<comment type="similarity">
    <text evidence="12">Belongs to the dynactin subunit 4 family.</text>
</comment>
<dbReference type="Proteomes" id="UP000257200">
    <property type="component" value="Unplaced"/>
</dbReference>
<dbReference type="PANTHER" id="PTHR13034:SF2">
    <property type="entry name" value="DYNACTIN SUBUNIT 4"/>
    <property type="match status" value="1"/>
</dbReference>
<evidence type="ECO:0000256" key="5">
    <source>
        <dbReference type="ARBA" id="ARBA00022490"/>
    </source>
</evidence>
<keyword evidence="5" id="KW-0963">Cytoplasm</keyword>